<comment type="caution">
    <text evidence="1">The sequence shown here is derived from an EMBL/GenBank/DDBJ whole genome shotgun (WGS) entry which is preliminary data.</text>
</comment>
<dbReference type="RefSeq" id="WP_258819666.1">
    <property type="nucleotide sequence ID" value="NZ_JANUGW010000029.1"/>
</dbReference>
<dbReference type="EMBL" id="JANUGW010000029">
    <property type="protein sequence ID" value="MCS0585136.1"/>
    <property type="molecule type" value="Genomic_DNA"/>
</dbReference>
<proteinExistence type="predicted"/>
<keyword evidence="2" id="KW-1185">Reference proteome</keyword>
<gene>
    <name evidence="1" type="ORF">NX784_26465</name>
</gene>
<reference evidence="1 2" key="1">
    <citation type="submission" date="2022-08" db="EMBL/GenBank/DDBJ databases">
        <title>Reclassification of Massilia species as members of the genera Telluria, Duganella, Pseudoduganella, Mokoshia gen. nov. and Zemynaea gen. nov. using orthogonal and non-orthogonal genome-based approaches.</title>
        <authorList>
            <person name="Bowman J.P."/>
        </authorList>
    </citation>
    <scope>NUCLEOTIDE SEQUENCE [LARGE SCALE GENOMIC DNA]</scope>
    <source>
        <strain evidence="1 2">JCM 31316</strain>
    </source>
</reference>
<dbReference type="Proteomes" id="UP001204151">
    <property type="component" value="Unassembled WGS sequence"/>
</dbReference>
<name>A0ABT1ZZ81_9BURK</name>
<evidence type="ECO:0000313" key="2">
    <source>
        <dbReference type="Proteomes" id="UP001204151"/>
    </source>
</evidence>
<accession>A0ABT1ZZ81</accession>
<sequence>MIIEKFDHRSQNNPFFFSLRSTHNTFHANALAPASAAVPQG</sequence>
<protein>
    <submittedName>
        <fullName evidence="1">Uncharacterized protein</fullName>
    </submittedName>
</protein>
<evidence type="ECO:0000313" key="1">
    <source>
        <dbReference type="EMBL" id="MCS0585136.1"/>
    </source>
</evidence>
<organism evidence="1 2">
    <name type="scientific">Massilia pinisoli</name>
    <dbReference type="NCBI Taxonomy" id="1772194"/>
    <lineage>
        <taxon>Bacteria</taxon>
        <taxon>Pseudomonadati</taxon>
        <taxon>Pseudomonadota</taxon>
        <taxon>Betaproteobacteria</taxon>
        <taxon>Burkholderiales</taxon>
        <taxon>Oxalobacteraceae</taxon>
        <taxon>Telluria group</taxon>
        <taxon>Massilia</taxon>
    </lineage>
</organism>